<feature type="non-terminal residue" evidence="1">
    <location>
        <position position="53"/>
    </location>
</feature>
<accession>A0A4Y7S3G6</accession>
<reference evidence="1 2" key="1">
    <citation type="journal article" date="2019" name="Nat. Ecol. Evol.">
        <title>Megaphylogeny resolves global patterns of mushroom evolution.</title>
        <authorList>
            <person name="Varga T."/>
            <person name="Krizsan K."/>
            <person name="Foldi C."/>
            <person name="Dima B."/>
            <person name="Sanchez-Garcia M."/>
            <person name="Sanchez-Ramirez S."/>
            <person name="Szollosi G.J."/>
            <person name="Szarkandi J.G."/>
            <person name="Papp V."/>
            <person name="Albert L."/>
            <person name="Andreopoulos W."/>
            <person name="Angelini C."/>
            <person name="Antonin V."/>
            <person name="Barry K.W."/>
            <person name="Bougher N.L."/>
            <person name="Buchanan P."/>
            <person name="Buyck B."/>
            <person name="Bense V."/>
            <person name="Catcheside P."/>
            <person name="Chovatia M."/>
            <person name="Cooper J."/>
            <person name="Damon W."/>
            <person name="Desjardin D."/>
            <person name="Finy P."/>
            <person name="Geml J."/>
            <person name="Haridas S."/>
            <person name="Hughes K."/>
            <person name="Justo A."/>
            <person name="Karasinski D."/>
            <person name="Kautmanova I."/>
            <person name="Kiss B."/>
            <person name="Kocsube S."/>
            <person name="Kotiranta H."/>
            <person name="LaButti K.M."/>
            <person name="Lechner B.E."/>
            <person name="Liimatainen K."/>
            <person name="Lipzen A."/>
            <person name="Lukacs Z."/>
            <person name="Mihaltcheva S."/>
            <person name="Morgado L.N."/>
            <person name="Niskanen T."/>
            <person name="Noordeloos M.E."/>
            <person name="Ohm R.A."/>
            <person name="Ortiz-Santana B."/>
            <person name="Ovrebo C."/>
            <person name="Racz N."/>
            <person name="Riley R."/>
            <person name="Savchenko A."/>
            <person name="Shiryaev A."/>
            <person name="Soop K."/>
            <person name="Spirin V."/>
            <person name="Szebenyi C."/>
            <person name="Tomsovsky M."/>
            <person name="Tulloss R.E."/>
            <person name="Uehling J."/>
            <person name="Grigoriev I.V."/>
            <person name="Vagvolgyi C."/>
            <person name="Papp T."/>
            <person name="Martin F.M."/>
            <person name="Miettinen O."/>
            <person name="Hibbett D.S."/>
            <person name="Nagy L.G."/>
        </authorList>
    </citation>
    <scope>NUCLEOTIDE SEQUENCE [LARGE SCALE GENOMIC DNA]</scope>
    <source>
        <strain evidence="1 2">FP101781</strain>
    </source>
</reference>
<organism evidence="1 2">
    <name type="scientific">Coprinellus micaceus</name>
    <name type="common">Glistening ink-cap mushroom</name>
    <name type="synonym">Coprinus micaceus</name>
    <dbReference type="NCBI Taxonomy" id="71717"/>
    <lineage>
        <taxon>Eukaryota</taxon>
        <taxon>Fungi</taxon>
        <taxon>Dikarya</taxon>
        <taxon>Basidiomycota</taxon>
        <taxon>Agaricomycotina</taxon>
        <taxon>Agaricomycetes</taxon>
        <taxon>Agaricomycetidae</taxon>
        <taxon>Agaricales</taxon>
        <taxon>Agaricineae</taxon>
        <taxon>Psathyrellaceae</taxon>
        <taxon>Coprinellus</taxon>
    </lineage>
</organism>
<evidence type="ECO:0000313" key="1">
    <source>
        <dbReference type="EMBL" id="TEB15731.1"/>
    </source>
</evidence>
<dbReference type="AlphaFoldDB" id="A0A4Y7S3G6"/>
<dbReference type="Proteomes" id="UP000298030">
    <property type="component" value="Unassembled WGS sequence"/>
</dbReference>
<protein>
    <submittedName>
        <fullName evidence="1">Uncharacterized protein</fullName>
    </submittedName>
</protein>
<evidence type="ECO:0000313" key="2">
    <source>
        <dbReference type="Proteomes" id="UP000298030"/>
    </source>
</evidence>
<dbReference type="OrthoDB" id="3359639at2759"/>
<comment type="caution">
    <text evidence="1">The sequence shown here is derived from an EMBL/GenBank/DDBJ whole genome shotgun (WGS) entry which is preliminary data.</text>
</comment>
<keyword evidence="2" id="KW-1185">Reference proteome</keyword>
<dbReference type="EMBL" id="QPFP01000348">
    <property type="protein sequence ID" value="TEB15731.1"/>
    <property type="molecule type" value="Genomic_DNA"/>
</dbReference>
<dbReference type="STRING" id="71717.A0A4Y7S3G6"/>
<proteinExistence type="predicted"/>
<gene>
    <name evidence="1" type="ORF">FA13DRAFT_1571731</name>
</gene>
<name>A0A4Y7S3G6_COPMI</name>
<sequence length="53" mass="5803">MSTSWRQRKKRLCALVNSRGDEDADGTAVDRLMHGQSVIGKTCEQFPLPGSPA</sequence>